<dbReference type="PANTHER" id="PTHR33966:SF1">
    <property type="entry name" value="PROTEIN ODR-4 HOMOLOG"/>
    <property type="match status" value="1"/>
</dbReference>
<evidence type="ECO:0000256" key="2">
    <source>
        <dbReference type="ARBA" id="ARBA00010131"/>
    </source>
</evidence>
<comment type="similarity">
    <text evidence="2">Belongs to the ODR-4 family.</text>
</comment>
<keyword evidence="5 6" id="KW-0472">Membrane</keyword>
<proteinExistence type="inferred from homology"/>
<dbReference type="AlphaFoldDB" id="A0ABD2BWT8"/>
<accession>A0ABD2BWT8</accession>
<protein>
    <submittedName>
        <fullName evidence="7">Protein odr-4</fullName>
    </submittedName>
</protein>
<keyword evidence="4 6" id="KW-1133">Transmembrane helix</keyword>
<organism evidence="7 8">
    <name type="scientific">Vespula maculifrons</name>
    <name type="common">Eastern yellow jacket</name>
    <name type="synonym">Wasp</name>
    <dbReference type="NCBI Taxonomy" id="7453"/>
    <lineage>
        <taxon>Eukaryota</taxon>
        <taxon>Metazoa</taxon>
        <taxon>Ecdysozoa</taxon>
        <taxon>Arthropoda</taxon>
        <taxon>Hexapoda</taxon>
        <taxon>Insecta</taxon>
        <taxon>Pterygota</taxon>
        <taxon>Neoptera</taxon>
        <taxon>Endopterygota</taxon>
        <taxon>Hymenoptera</taxon>
        <taxon>Apocrita</taxon>
        <taxon>Aculeata</taxon>
        <taxon>Vespoidea</taxon>
        <taxon>Vespidae</taxon>
        <taxon>Vespinae</taxon>
        <taxon>Vespula</taxon>
    </lineage>
</organism>
<comment type="subcellular location">
    <subcellularLocation>
        <location evidence="1">Membrane</location>
    </subcellularLocation>
</comment>
<gene>
    <name evidence="7" type="ORF">V1477_012199</name>
</gene>
<sequence length="450" mass="50806">MGRTVISEVSVRSRLTSFGTSGYEVGLILGQSLEKEDYLVHLARTPPPRTKNVVEETLISSSEDTDENNFKKCFKSIRDIPESWLADHANDVTRMLPGGMRILGIFLAGPEDTLDNNANVHKFRSILLTIQRNFLLNKYLHGNNQHNFILTYNSITQRHFLIHRYVCKLVDDVKSGMLKPVDIKFRTQSIPWLELETAVNLDRMFCIATNKEPESLKQQLQEILEDVSNMIDSALVMIAGKIRSSNDAIETVIANENNKNQLEVDLYIPCEKSASTDVKVKPSSESMWLIGQLVSKTFVTGKTSIEEATAAIKQDIVRSLASRLEMHVDSLIEEEDGSPEENITLHEPPRRILIHLHKSRVTLSSYLFPGEEPQEALVYLQELLDVDVEDLDIQKEIECHAEAIDTCQCGPPSIPVNTEKIENHLTTLHIIGLSITVFIIVAAILFHHLY</sequence>
<name>A0ABD2BWT8_VESMC</name>
<evidence type="ECO:0000256" key="5">
    <source>
        <dbReference type="ARBA" id="ARBA00023136"/>
    </source>
</evidence>
<evidence type="ECO:0000256" key="4">
    <source>
        <dbReference type="ARBA" id="ARBA00022989"/>
    </source>
</evidence>
<dbReference type="PANTHER" id="PTHR33966">
    <property type="entry name" value="PROTEIN ODR-4 HOMOLOG"/>
    <property type="match status" value="1"/>
</dbReference>
<dbReference type="InterPro" id="IPR029454">
    <property type="entry name" value="ODR-4-like"/>
</dbReference>
<evidence type="ECO:0000256" key="6">
    <source>
        <dbReference type="SAM" id="Phobius"/>
    </source>
</evidence>
<comment type="caution">
    <text evidence="7">The sequence shown here is derived from an EMBL/GenBank/DDBJ whole genome shotgun (WGS) entry which is preliminary data.</text>
</comment>
<dbReference type="GO" id="GO:0016020">
    <property type="term" value="C:membrane"/>
    <property type="evidence" value="ECO:0007669"/>
    <property type="project" value="UniProtKB-SubCell"/>
</dbReference>
<dbReference type="Proteomes" id="UP001607303">
    <property type="component" value="Unassembled WGS sequence"/>
</dbReference>
<evidence type="ECO:0000256" key="1">
    <source>
        <dbReference type="ARBA" id="ARBA00004370"/>
    </source>
</evidence>
<evidence type="ECO:0000313" key="7">
    <source>
        <dbReference type="EMBL" id="KAL2737243.1"/>
    </source>
</evidence>
<reference evidence="7 8" key="1">
    <citation type="journal article" date="2024" name="Ann. Entomol. Soc. Am.">
        <title>Genomic analyses of the southern and eastern yellowjacket wasps (Hymenoptera: Vespidae) reveal evolutionary signatures of social life.</title>
        <authorList>
            <person name="Catto M.A."/>
            <person name="Caine P.B."/>
            <person name="Orr S.E."/>
            <person name="Hunt B.G."/>
            <person name="Goodisman M.A.D."/>
        </authorList>
    </citation>
    <scope>NUCLEOTIDE SEQUENCE [LARGE SCALE GENOMIC DNA]</scope>
    <source>
        <strain evidence="7">232</strain>
        <tissue evidence="7">Head and thorax</tissue>
    </source>
</reference>
<keyword evidence="3 6" id="KW-0812">Transmembrane</keyword>
<dbReference type="EMBL" id="JAYRBN010000065">
    <property type="protein sequence ID" value="KAL2737243.1"/>
    <property type="molecule type" value="Genomic_DNA"/>
</dbReference>
<feature type="transmembrane region" description="Helical" evidence="6">
    <location>
        <begin position="427"/>
        <end position="446"/>
    </location>
</feature>
<dbReference type="Pfam" id="PF14778">
    <property type="entry name" value="ODR4-like"/>
    <property type="match status" value="1"/>
</dbReference>
<evidence type="ECO:0000256" key="3">
    <source>
        <dbReference type="ARBA" id="ARBA00022692"/>
    </source>
</evidence>
<evidence type="ECO:0000313" key="8">
    <source>
        <dbReference type="Proteomes" id="UP001607303"/>
    </source>
</evidence>
<keyword evidence="8" id="KW-1185">Reference proteome</keyword>